<proteinExistence type="predicted"/>
<sequence>MNGDNHIRKSKVMANLTNIVDKKMNVITKAGDSTMNFDFTSVQKNDKEFRNKRKNAESEKQDDTRCWIAVSTSTDENDFAHGKGEKYYQDWQQMLIQYVNLCDQYRNKENNQKQVHPDDLKIVKLEVLTQELQYLRYVKYHMDKCIGIMDGGKVKNDTWIANMNKHVKSMNNMKEQLIMASNDLENCKKENQLLKMKLKEEMEQVQKLTRQTTYTEEKETMTETMQPAETEADGMMAENAVSEENDIVMERIDIPKIMQAATKIQNLPLILKPVFKLAITYDHPAMPVKKGKYFYEKFDQAYDKMKEMLKNFDKERDLVKKNSMVPNLIGMAVNFLYSEILHLRYFKHHIQEAFDEEIEYFTDPKEWFNTHTKSDIMESMYTLKQECDKVREEKQQIEEQLRRSKSKLDLKTVDFETMMKMMENMNETLQKIHANDNRVINEDGKLSGTWQEQEMKRVIKDKTEVIANNTEKNQKKVGYEVQKRIKHDTKSALRDGARTNEAKYMSPQSEKGWATRNREKNTTQLILFGPGLTKMVSAQQALDMLADVILNKNTRTQASLRKSADRTKQFLILKFDNERQAQVTKEKIRGYINEGKIRSITRICFDCSNDKRDDSEKMKTEKNSTKEKGQRDIHTERKRSHSCDRTKEKPMVPRFRFRLQSSGKIEGNKTYKEKTGDQSMSDSNESSTEDTLL</sequence>
<accession>X6M3K4</accession>
<dbReference type="AlphaFoldDB" id="X6M3K4"/>
<organism evidence="3 4">
    <name type="scientific">Reticulomyxa filosa</name>
    <dbReference type="NCBI Taxonomy" id="46433"/>
    <lineage>
        <taxon>Eukaryota</taxon>
        <taxon>Sar</taxon>
        <taxon>Rhizaria</taxon>
        <taxon>Retaria</taxon>
        <taxon>Foraminifera</taxon>
        <taxon>Monothalamids</taxon>
        <taxon>Reticulomyxidae</taxon>
        <taxon>Reticulomyxa</taxon>
    </lineage>
</organism>
<reference evidence="3 4" key="1">
    <citation type="journal article" date="2013" name="Curr. Biol.">
        <title>The Genome of the Foraminiferan Reticulomyxa filosa.</title>
        <authorList>
            <person name="Glockner G."/>
            <person name="Hulsmann N."/>
            <person name="Schleicher M."/>
            <person name="Noegel A.A."/>
            <person name="Eichinger L."/>
            <person name="Gallinger C."/>
            <person name="Pawlowski J."/>
            <person name="Sierra R."/>
            <person name="Euteneuer U."/>
            <person name="Pillet L."/>
            <person name="Moustafa A."/>
            <person name="Platzer M."/>
            <person name="Groth M."/>
            <person name="Szafranski K."/>
            <person name="Schliwa M."/>
        </authorList>
    </citation>
    <scope>NUCLEOTIDE SEQUENCE [LARGE SCALE GENOMIC DNA]</scope>
</reference>
<keyword evidence="4" id="KW-1185">Reference proteome</keyword>
<protein>
    <submittedName>
        <fullName evidence="3">Uncharacterized protein</fullName>
    </submittedName>
</protein>
<evidence type="ECO:0000256" key="1">
    <source>
        <dbReference type="SAM" id="Coils"/>
    </source>
</evidence>
<comment type="caution">
    <text evidence="3">The sequence shown here is derived from an EMBL/GenBank/DDBJ whole genome shotgun (WGS) entry which is preliminary data.</text>
</comment>
<feature type="coiled-coil region" evidence="1">
    <location>
        <begin position="380"/>
        <end position="407"/>
    </location>
</feature>
<evidence type="ECO:0000256" key="2">
    <source>
        <dbReference type="SAM" id="MobiDB-lite"/>
    </source>
</evidence>
<feature type="region of interest" description="Disordered" evidence="2">
    <location>
        <begin position="611"/>
        <end position="693"/>
    </location>
</feature>
<dbReference type="EMBL" id="ASPP01024889">
    <property type="protein sequence ID" value="ETO08553.1"/>
    <property type="molecule type" value="Genomic_DNA"/>
</dbReference>
<feature type="compositionally biased region" description="Polar residues" evidence="2">
    <location>
        <begin position="677"/>
        <end position="693"/>
    </location>
</feature>
<feature type="coiled-coil region" evidence="1">
    <location>
        <begin position="295"/>
        <end position="322"/>
    </location>
</feature>
<keyword evidence="1" id="KW-0175">Coiled coil</keyword>
<dbReference type="Proteomes" id="UP000023152">
    <property type="component" value="Unassembled WGS sequence"/>
</dbReference>
<evidence type="ECO:0000313" key="4">
    <source>
        <dbReference type="Proteomes" id="UP000023152"/>
    </source>
</evidence>
<feature type="compositionally biased region" description="Basic and acidic residues" evidence="2">
    <location>
        <begin position="666"/>
        <end position="676"/>
    </location>
</feature>
<feature type="coiled-coil region" evidence="1">
    <location>
        <begin position="170"/>
        <end position="211"/>
    </location>
</feature>
<evidence type="ECO:0000313" key="3">
    <source>
        <dbReference type="EMBL" id="ETO08553.1"/>
    </source>
</evidence>
<gene>
    <name evidence="3" type="ORF">RFI_28834</name>
</gene>
<feature type="compositionally biased region" description="Basic and acidic residues" evidence="2">
    <location>
        <begin position="611"/>
        <end position="651"/>
    </location>
</feature>
<name>X6M3K4_RETFI</name>